<dbReference type="NCBIfam" id="NF002114">
    <property type="entry name" value="PRK00951.2-4"/>
    <property type="match status" value="1"/>
</dbReference>
<dbReference type="FunFam" id="3.30.230.40:FF:000003">
    <property type="entry name" value="Imidazoleglycerol-phosphate dehydratase HisB"/>
    <property type="match status" value="1"/>
</dbReference>
<dbReference type="NCBIfam" id="NF002111">
    <property type="entry name" value="PRK00951.2-1"/>
    <property type="match status" value="1"/>
</dbReference>
<evidence type="ECO:0000313" key="9">
    <source>
        <dbReference type="Proteomes" id="UP000620366"/>
    </source>
</evidence>
<keyword evidence="6" id="KW-0963">Cytoplasm</keyword>
<dbReference type="FunFam" id="3.30.230.40:FF:000001">
    <property type="entry name" value="Imidazoleglycerol-phosphate dehydratase HisB"/>
    <property type="match status" value="1"/>
</dbReference>
<evidence type="ECO:0000256" key="5">
    <source>
        <dbReference type="ARBA" id="ARBA00023239"/>
    </source>
</evidence>
<dbReference type="GO" id="GO:0004424">
    <property type="term" value="F:imidazoleglycerol-phosphate dehydratase activity"/>
    <property type="evidence" value="ECO:0007669"/>
    <property type="project" value="UniProtKB-UniRule"/>
</dbReference>
<dbReference type="CDD" id="cd07914">
    <property type="entry name" value="IGPD"/>
    <property type="match status" value="1"/>
</dbReference>
<keyword evidence="9" id="KW-1185">Reference proteome</keyword>
<evidence type="ECO:0000313" key="8">
    <source>
        <dbReference type="EMBL" id="MBC8536204.1"/>
    </source>
</evidence>
<name>A0A926DF93_9FIRM</name>
<evidence type="ECO:0000256" key="4">
    <source>
        <dbReference type="ARBA" id="ARBA00023102"/>
    </source>
</evidence>
<evidence type="ECO:0000256" key="1">
    <source>
        <dbReference type="ARBA" id="ARBA00005047"/>
    </source>
</evidence>
<evidence type="ECO:0000256" key="2">
    <source>
        <dbReference type="ARBA" id="ARBA00016664"/>
    </source>
</evidence>
<dbReference type="Proteomes" id="UP000620366">
    <property type="component" value="Unassembled WGS sequence"/>
</dbReference>
<keyword evidence="3 6" id="KW-0028">Amino-acid biosynthesis</keyword>
<dbReference type="EC" id="4.2.1.19" evidence="6 7"/>
<dbReference type="InterPro" id="IPR020565">
    <property type="entry name" value="ImidazoleglycerP_deHydtase_CS"/>
</dbReference>
<evidence type="ECO:0000256" key="3">
    <source>
        <dbReference type="ARBA" id="ARBA00022605"/>
    </source>
</evidence>
<dbReference type="PANTHER" id="PTHR23133:SF2">
    <property type="entry name" value="IMIDAZOLEGLYCEROL-PHOSPHATE DEHYDRATASE"/>
    <property type="match status" value="1"/>
</dbReference>
<dbReference type="AlphaFoldDB" id="A0A926DF93"/>
<keyword evidence="4 6" id="KW-0368">Histidine biosynthesis</keyword>
<accession>A0A926DF93</accession>
<sequence>MITKKRATRETDVTLTLELYGSGRAEVDTGVGFFDHMLTAMAFHGGFDLTLLVSGDLAVDCHHTIEDVGLVLGDALREALGDGSGIARYGDSRVPMDEALAETVLDISGRPYLVFDCPFTVPMIGSYDTQMTEEFFRALAVRAGLTLHIRVPYGKNAHHMTEGIYKSFGRALRMAAARSQGGIPSSKGTLL</sequence>
<dbReference type="InterPro" id="IPR000807">
    <property type="entry name" value="ImidazoleglycerolP_deHydtase"/>
</dbReference>
<evidence type="ECO:0000256" key="7">
    <source>
        <dbReference type="RuleBase" id="RU000599"/>
    </source>
</evidence>
<dbReference type="RefSeq" id="WP_249299955.1">
    <property type="nucleotide sequence ID" value="NZ_JACRSP010000002.1"/>
</dbReference>
<keyword evidence="5 6" id="KW-0456">Lyase</keyword>
<comment type="pathway">
    <text evidence="1 6 7">Amino-acid biosynthesis; L-histidine biosynthesis; L-histidine from 5-phospho-alpha-D-ribose 1-diphosphate: step 6/9.</text>
</comment>
<dbReference type="Pfam" id="PF00475">
    <property type="entry name" value="IGPD"/>
    <property type="match status" value="1"/>
</dbReference>
<proteinExistence type="inferred from homology"/>
<dbReference type="GO" id="GO:0000105">
    <property type="term" value="P:L-histidine biosynthetic process"/>
    <property type="evidence" value="ECO:0007669"/>
    <property type="project" value="UniProtKB-UniRule"/>
</dbReference>
<evidence type="ECO:0000256" key="6">
    <source>
        <dbReference type="HAMAP-Rule" id="MF_00076"/>
    </source>
</evidence>
<reference evidence="8" key="1">
    <citation type="submission" date="2020-08" db="EMBL/GenBank/DDBJ databases">
        <title>Genome public.</title>
        <authorList>
            <person name="Liu C."/>
            <person name="Sun Q."/>
        </authorList>
    </citation>
    <scope>NUCLEOTIDE SEQUENCE</scope>
    <source>
        <strain evidence="8">BX7</strain>
    </source>
</reference>
<comment type="catalytic activity">
    <reaction evidence="6 7">
        <text>D-erythro-1-(imidazol-4-yl)glycerol 3-phosphate = 3-(imidazol-4-yl)-2-oxopropyl phosphate + H2O</text>
        <dbReference type="Rhea" id="RHEA:11040"/>
        <dbReference type="ChEBI" id="CHEBI:15377"/>
        <dbReference type="ChEBI" id="CHEBI:57766"/>
        <dbReference type="ChEBI" id="CHEBI:58278"/>
        <dbReference type="EC" id="4.2.1.19"/>
    </reaction>
</comment>
<protein>
    <recommendedName>
        <fullName evidence="2 6">Imidazoleglycerol-phosphate dehydratase</fullName>
        <shortName evidence="6">IGPD</shortName>
        <ecNumber evidence="6 7">4.2.1.19</ecNumber>
    </recommendedName>
</protein>
<comment type="caution">
    <text evidence="8">The sequence shown here is derived from an EMBL/GenBank/DDBJ whole genome shotgun (WGS) entry which is preliminary data.</text>
</comment>
<comment type="similarity">
    <text evidence="6 7">Belongs to the imidazoleglycerol-phosphate dehydratase family.</text>
</comment>
<dbReference type="InterPro" id="IPR020568">
    <property type="entry name" value="Ribosomal_Su5_D2-typ_SF"/>
</dbReference>
<dbReference type="EMBL" id="JACRSP010000002">
    <property type="protein sequence ID" value="MBC8536204.1"/>
    <property type="molecule type" value="Genomic_DNA"/>
</dbReference>
<dbReference type="PROSITE" id="PS00955">
    <property type="entry name" value="IGP_DEHYDRATASE_2"/>
    <property type="match status" value="1"/>
</dbReference>
<dbReference type="PROSITE" id="PS00954">
    <property type="entry name" value="IGP_DEHYDRATASE_1"/>
    <property type="match status" value="1"/>
</dbReference>
<dbReference type="SUPFAM" id="SSF54211">
    <property type="entry name" value="Ribosomal protein S5 domain 2-like"/>
    <property type="match status" value="2"/>
</dbReference>
<dbReference type="GO" id="GO:0005737">
    <property type="term" value="C:cytoplasm"/>
    <property type="evidence" value="ECO:0007669"/>
    <property type="project" value="UniProtKB-SubCell"/>
</dbReference>
<dbReference type="InterPro" id="IPR038494">
    <property type="entry name" value="IGPD_sf"/>
</dbReference>
<gene>
    <name evidence="6 8" type="primary">hisB</name>
    <name evidence="8" type="ORF">H8695_05795</name>
</gene>
<dbReference type="HAMAP" id="MF_00076">
    <property type="entry name" value="HisB"/>
    <property type="match status" value="1"/>
</dbReference>
<dbReference type="Gene3D" id="3.30.230.40">
    <property type="entry name" value="Imidazole glycerol phosphate dehydratase, domain 1"/>
    <property type="match status" value="2"/>
</dbReference>
<comment type="subcellular location">
    <subcellularLocation>
        <location evidence="6 7">Cytoplasm</location>
    </subcellularLocation>
</comment>
<organism evidence="8 9">
    <name type="scientific">Feifania hominis</name>
    <dbReference type="NCBI Taxonomy" id="2763660"/>
    <lineage>
        <taxon>Bacteria</taxon>
        <taxon>Bacillati</taxon>
        <taxon>Bacillota</taxon>
        <taxon>Clostridia</taxon>
        <taxon>Eubacteriales</taxon>
        <taxon>Feifaniaceae</taxon>
        <taxon>Feifania</taxon>
    </lineage>
</organism>
<dbReference type="PANTHER" id="PTHR23133">
    <property type="entry name" value="IMIDAZOLEGLYCEROL-PHOSPHATE DEHYDRATASE HIS7"/>
    <property type="match status" value="1"/>
</dbReference>